<evidence type="ECO:0000313" key="2">
    <source>
        <dbReference type="EMBL" id="HIR87465.1"/>
    </source>
</evidence>
<protein>
    <submittedName>
        <fullName evidence="2">SDR family oxidoreductase</fullName>
    </submittedName>
</protein>
<sequence length="204" mass="21989">MKNYRGGGKAHSLVIDVTDVNSMPEKVCLAAQMSSTGKINILVNSAGLVSHHDFFHMTEKEYDSIMDINAKGTYFMSQAVGKFMIENKIKGHILNVTSSSALRPAWTPYQMSKWAVRGLTLGLADALLPHGIVVNAIAPGPVATPMLGKFEGDSIYNETSPSGRYAMPEEIAQLAVFMVSDMGNLIVGDTFYMTGGSGTITLHN</sequence>
<evidence type="ECO:0000313" key="3">
    <source>
        <dbReference type="Proteomes" id="UP000824201"/>
    </source>
</evidence>
<dbReference type="EMBL" id="DVHN01000004">
    <property type="protein sequence ID" value="HIR87465.1"/>
    <property type="molecule type" value="Genomic_DNA"/>
</dbReference>
<evidence type="ECO:0000256" key="1">
    <source>
        <dbReference type="ARBA" id="ARBA00006484"/>
    </source>
</evidence>
<dbReference type="Pfam" id="PF13561">
    <property type="entry name" value="adh_short_C2"/>
    <property type="match status" value="1"/>
</dbReference>
<reference evidence="2" key="2">
    <citation type="journal article" date="2021" name="PeerJ">
        <title>Extensive microbial diversity within the chicken gut microbiome revealed by metagenomics and culture.</title>
        <authorList>
            <person name="Gilroy R."/>
            <person name="Ravi A."/>
            <person name="Getino M."/>
            <person name="Pursley I."/>
            <person name="Horton D.L."/>
            <person name="Alikhan N.F."/>
            <person name="Baker D."/>
            <person name="Gharbi K."/>
            <person name="Hall N."/>
            <person name="Watson M."/>
            <person name="Adriaenssens E.M."/>
            <person name="Foster-Nyarko E."/>
            <person name="Jarju S."/>
            <person name="Secka A."/>
            <person name="Antonio M."/>
            <person name="Oren A."/>
            <person name="Chaudhuri R.R."/>
            <person name="La Ragione R."/>
            <person name="Hildebrand F."/>
            <person name="Pallen M.J."/>
        </authorList>
    </citation>
    <scope>NUCLEOTIDE SEQUENCE</scope>
    <source>
        <strain evidence="2">ChiW13-3771</strain>
    </source>
</reference>
<comment type="caution">
    <text evidence="2">The sequence shown here is derived from an EMBL/GenBank/DDBJ whole genome shotgun (WGS) entry which is preliminary data.</text>
</comment>
<dbReference type="InterPro" id="IPR036291">
    <property type="entry name" value="NAD(P)-bd_dom_sf"/>
</dbReference>
<dbReference type="SUPFAM" id="SSF51735">
    <property type="entry name" value="NAD(P)-binding Rossmann-fold domains"/>
    <property type="match status" value="1"/>
</dbReference>
<dbReference type="AlphaFoldDB" id="A0A9D1JC74"/>
<organism evidence="2 3">
    <name type="scientific">Candidatus Fimimorpha faecalis</name>
    <dbReference type="NCBI Taxonomy" id="2840824"/>
    <lineage>
        <taxon>Bacteria</taxon>
        <taxon>Bacillati</taxon>
        <taxon>Bacillota</taxon>
        <taxon>Clostridia</taxon>
        <taxon>Eubacteriales</taxon>
        <taxon>Candidatus Fimimorpha</taxon>
    </lineage>
</organism>
<dbReference type="CDD" id="cd05233">
    <property type="entry name" value="SDR_c"/>
    <property type="match status" value="1"/>
</dbReference>
<dbReference type="InterPro" id="IPR002347">
    <property type="entry name" value="SDR_fam"/>
</dbReference>
<dbReference type="GO" id="GO:0016616">
    <property type="term" value="F:oxidoreductase activity, acting on the CH-OH group of donors, NAD or NADP as acceptor"/>
    <property type="evidence" value="ECO:0007669"/>
    <property type="project" value="TreeGrafter"/>
</dbReference>
<accession>A0A9D1JC74</accession>
<dbReference type="Proteomes" id="UP000824201">
    <property type="component" value="Unassembled WGS sequence"/>
</dbReference>
<dbReference type="PRINTS" id="PR00080">
    <property type="entry name" value="SDRFAMILY"/>
</dbReference>
<reference evidence="2" key="1">
    <citation type="submission" date="2020-10" db="EMBL/GenBank/DDBJ databases">
        <authorList>
            <person name="Gilroy R."/>
        </authorList>
    </citation>
    <scope>NUCLEOTIDE SEQUENCE</scope>
    <source>
        <strain evidence="2">ChiW13-3771</strain>
    </source>
</reference>
<proteinExistence type="inferred from homology"/>
<gene>
    <name evidence="2" type="ORF">IAC96_00795</name>
</gene>
<comment type="similarity">
    <text evidence="1">Belongs to the short-chain dehydrogenases/reductases (SDR) family.</text>
</comment>
<name>A0A9D1JC74_9FIRM</name>
<dbReference type="PRINTS" id="PR00081">
    <property type="entry name" value="GDHRDH"/>
</dbReference>
<dbReference type="PANTHER" id="PTHR42760">
    <property type="entry name" value="SHORT-CHAIN DEHYDROGENASES/REDUCTASES FAMILY MEMBER"/>
    <property type="match status" value="1"/>
</dbReference>
<dbReference type="Gene3D" id="3.40.50.720">
    <property type="entry name" value="NAD(P)-binding Rossmann-like Domain"/>
    <property type="match status" value="1"/>
</dbReference>